<dbReference type="AlphaFoldDB" id="A0A8J6HCL0"/>
<feature type="region of interest" description="Disordered" evidence="1">
    <location>
        <begin position="22"/>
        <end position="96"/>
    </location>
</feature>
<gene>
    <name evidence="2" type="ORF">GEV33_010854</name>
</gene>
<reference evidence="2" key="2">
    <citation type="submission" date="2021-08" db="EMBL/GenBank/DDBJ databases">
        <authorList>
            <person name="Eriksson T."/>
        </authorList>
    </citation>
    <scope>NUCLEOTIDE SEQUENCE</scope>
    <source>
        <strain evidence="2">Stoneville</strain>
        <tissue evidence="2">Whole head</tissue>
    </source>
</reference>
<sequence>MKLPLEPARVFPYIAWSEEPGRKVPRVESIPRGSAENIDAGSVGKHSIRRPNWSVTESSSRAEEGQSTKATEQTRYQEEVQRRRRPARTSAIPTGPALFVHTNAIAEGQPLEYQSSKPPKALAVDRERARRAHNTPPPTQKSYPKTEPPDSSFQLNSSQVQEILCSSEGTCVDGVPAQLTFCKPFEWSRSKRSVRKRWWAWVFASLFGRFTLMICLYPSDQKWKMRVQCPRLVTLYPSELSASRTLTASHMPCEKFREPRARVAAADLGVGAGAWCGVFGDDRSLCGRLDEENAGSTSSVAPAPLAPNAEPRHIPDLTHIAPGSERRDVVTRCHRTWCESAEIEDVDSLHTPLSTGSPPLGFGIWKLRPRFRNLRMQIRNAHGQVRSAEPFPNPHDRTWCFTILQARPAMNELLFMELIENRPKLPTKQTPTKRPRNAEQ</sequence>
<evidence type="ECO:0000313" key="3">
    <source>
        <dbReference type="Proteomes" id="UP000719412"/>
    </source>
</evidence>
<feature type="region of interest" description="Disordered" evidence="1">
    <location>
        <begin position="109"/>
        <end position="153"/>
    </location>
</feature>
<evidence type="ECO:0000313" key="2">
    <source>
        <dbReference type="EMBL" id="KAH0811936.1"/>
    </source>
</evidence>
<name>A0A8J6HCL0_TENMO</name>
<reference evidence="2" key="1">
    <citation type="journal article" date="2020" name="J Insects Food Feed">
        <title>The yellow mealworm (Tenebrio molitor) genome: a resource for the emerging insects as food and feed industry.</title>
        <authorList>
            <person name="Eriksson T."/>
            <person name="Andere A."/>
            <person name="Kelstrup H."/>
            <person name="Emery V."/>
            <person name="Picard C."/>
        </authorList>
    </citation>
    <scope>NUCLEOTIDE SEQUENCE</scope>
    <source>
        <strain evidence="2">Stoneville</strain>
        <tissue evidence="2">Whole head</tissue>
    </source>
</reference>
<keyword evidence="3" id="KW-1185">Reference proteome</keyword>
<organism evidence="2 3">
    <name type="scientific">Tenebrio molitor</name>
    <name type="common">Yellow mealworm beetle</name>
    <dbReference type="NCBI Taxonomy" id="7067"/>
    <lineage>
        <taxon>Eukaryota</taxon>
        <taxon>Metazoa</taxon>
        <taxon>Ecdysozoa</taxon>
        <taxon>Arthropoda</taxon>
        <taxon>Hexapoda</taxon>
        <taxon>Insecta</taxon>
        <taxon>Pterygota</taxon>
        <taxon>Neoptera</taxon>
        <taxon>Endopterygota</taxon>
        <taxon>Coleoptera</taxon>
        <taxon>Polyphaga</taxon>
        <taxon>Cucujiformia</taxon>
        <taxon>Tenebrionidae</taxon>
        <taxon>Tenebrio</taxon>
    </lineage>
</organism>
<proteinExistence type="predicted"/>
<protein>
    <submittedName>
        <fullName evidence="2">Uncharacterized protein</fullName>
    </submittedName>
</protein>
<accession>A0A8J6HCL0</accession>
<feature type="region of interest" description="Disordered" evidence="1">
    <location>
        <begin position="295"/>
        <end position="319"/>
    </location>
</feature>
<dbReference type="Proteomes" id="UP000719412">
    <property type="component" value="Unassembled WGS sequence"/>
</dbReference>
<comment type="caution">
    <text evidence="2">The sequence shown here is derived from an EMBL/GenBank/DDBJ whole genome shotgun (WGS) entry which is preliminary data.</text>
</comment>
<evidence type="ECO:0000256" key="1">
    <source>
        <dbReference type="SAM" id="MobiDB-lite"/>
    </source>
</evidence>
<dbReference type="EMBL" id="JABDTM020026442">
    <property type="protein sequence ID" value="KAH0811936.1"/>
    <property type="molecule type" value="Genomic_DNA"/>
</dbReference>